<reference evidence="3" key="1">
    <citation type="submission" date="2016-10" db="EMBL/GenBank/DDBJ databases">
        <authorList>
            <person name="Varghese N."/>
            <person name="Submissions S."/>
        </authorList>
    </citation>
    <scope>NUCLEOTIDE SEQUENCE [LARGE SCALE GENOMIC DNA]</scope>
    <source>
        <strain evidence="3">CGMCC 1.9230</strain>
    </source>
</reference>
<evidence type="ECO:0000313" key="3">
    <source>
        <dbReference type="Proteomes" id="UP000236737"/>
    </source>
</evidence>
<keyword evidence="1" id="KW-0472">Membrane</keyword>
<sequence>MAVLILNSFLLSTNMKRIASLFLLTTLFYNVLGYYAMFAYQKEQRWVSSMEKVPSSKFQVIRLNASVYSFIEDTDFEYVNENVIIKNKSYHIFKKRIQNNIISLYYLRNSYGDVIGKDLNEIVDNQLFNSTPSKESPTKKLLKSSLPDYIPNKMICIDFSAKTDLNSREPIITPNKELNSVYLSLSYTPPDFV</sequence>
<name>A0A1H5SI13_9FLAO</name>
<evidence type="ECO:0000256" key="1">
    <source>
        <dbReference type="SAM" id="Phobius"/>
    </source>
</evidence>
<feature type="transmembrane region" description="Helical" evidence="1">
    <location>
        <begin position="18"/>
        <end position="40"/>
    </location>
</feature>
<dbReference type="AlphaFoldDB" id="A0A1H5SI13"/>
<proteinExistence type="predicted"/>
<keyword evidence="1" id="KW-1133">Transmembrane helix</keyword>
<dbReference type="EMBL" id="FNVP01000001">
    <property type="protein sequence ID" value="SEF50323.1"/>
    <property type="molecule type" value="Genomic_DNA"/>
</dbReference>
<evidence type="ECO:0000313" key="2">
    <source>
        <dbReference type="EMBL" id="SEF50323.1"/>
    </source>
</evidence>
<keyword evidence="1" id="KW-0812">Transmembrane</keyword>
<organism evidence="2 3">
    <name type="scientific">Flavobacterium urumqiense</name>
    <dbReference type="NCBI Taxonomy" id="935224"/>
    <lineage>
        <taxon>Bacteria</taxon>
        <taxon>Pseudomonadati</taxon>
        <taxon>Bacteroidota</taxon>
        <taxon>Flavobacteriia</taxon>
        <taxon>Flavobacteriales</taxon>
        <taxon>Flavobacteriaceae</taxon>
        <taxon>Flavobacterium</taxon>
    </lineage>
</organism>
<dbReference type="Proteomes" id="UP000236737">
    <property type="component" value="Unassembled WGS sequence"/>
</dbReference>
<protein>
    <submittedName>
        <fullName evidence="2">Uncharacterized protein</fullName>
    </submittedName>
</protein>
<accession>A0A1H5SI13</accession>
<gene>
    <name evidence="2" type="ORF">SAMN04488130_101302</name>
</gene>
<keyword evidence="3" id="KW-1185">Reference proteome</keyword>